<dbReference type="AlphaFoldDB" id="A0A7J5TRR5"/>
<reference evidence="1 2" key="1">
    <citation type="submission" date="2019-10" db="EMBL/GenBank/DDBJ databases">
        <title>Rudanella paleaurantiibacter sp. nov., isolated from sludge.</title>
        <authorList>
            <person name="Xu S.Q."/>
        </authorList>
    </citation>
    <scope>NUCLEOTIDE SEQUENCE [LARGE SCALE GENOMIC DNA]</scope>
    <source>
        <strain evidence="1 2">HX-22-17</strain>
    </source>
</reference>
<accession>A0A7J5TRR5</accession>
<comment type="caution">
    <text evidence="1">The sequence shown here is derived from an EMBL/GenBank/DDBJ whole genome shotgun (WGS) entry which is preliminary data.</text>
</comment>
<dbReference type="RefSeq" id="WP_152127283.1">
    <property type="nucleotide sequence ID" value="NZ_WELI01000022.1"/>
</dbReference>
<protein>
    <submittedName>
        <fullName evidence="1">Uncharacterized protein</fullName>
    </submittedName>
</protein>
<dbReference type="Proteomes" id="UP000488299">
    <property type="component" value="Unassembled WGS sequence"/>
</dbReference>
<keyword evidence="2" id="KW-1185">Reference proteome</keyword>
<evidence type="ECO:0000313" key="2">
    <source>
        <dbReference type="Proteomes" id="UP000488299"/>
    </source>
</evidence>
<organism evidence="1 2">
    <name type="scientific">Rudanella paleaurantiibacter</name>
    <dbReference type="NCBI Taxonomy" id="2614655"/>
    <lineage>
        <taxon>Bacteria</taxon>
        <taxon>Pseudomonadati</taxon>
        <taxon>Bacteroidota</taxon>
        <taxon>Cytophagia</taxon>
        <taxon>Cytophagales</taxon>
        <taxon>Cytophagaceae</taxon>
        <taxon>Rudanella</taxon>
    </lineage>
</organism>
<dbReference type="EMBL" id="WELI01000022">
    <property type="protein sequence ID" value="KAB7725504.1"/>
    <property type="molecule type" value="Genomic_DNA"/>
</dbReference>
<sequence>MNRKTSPNVEQAKKMFLVFSEALSNDPDFASEFLEEEGYDLNVIDKQGQDLFRKIELANQMSTASIKKQSFFERAKSYAIELLNSSKSNEVDSFESQNQAIRLALHRDFKGVLSQHEIDDILCNQTILTIIKNKFDDTSKPE</sequence>
<name>A0A7J5TRR5_9BACT</name>
<proteinExistence type="predicted"/>
<evidence type="ECO:0000313" key="1">
    <source>
        <dbReference type="EMBL" id="KAB7725504.1"/>
    </source>
</evidence>
<gene>
    <name evidence="1" type="ORF">F5984_26045</name>
</gene>